<dbReference type="Proteomes" id="UP001596496">
    <property type="component" value="Unassembled WGS sequence"/>
</dbReference>
<dbReference type="PANTHER" id="PTHR36852:SF1">
    <property type="entry name" value="PROTEIN GVPL 2"/>
    <property type="match status" value="1"/>
</dbReference>
<proteinExistence type="inferred from homology"/>
<protein>
    <submittedName>
        <fullName evidence="5">GvpL/GvpF family gas vesicle protein</fullName>
    </submittedName>
</protein>
<sequence length="312" mass="33374">MADTGTYLYAITRAGDGPGPEVLEGLKGVAGAPVRALEGSGLAAYVSTVPLEEFGEGPLRRSLEDLDWVGETARAHHRVVEAVAGAARSAAPVRLVTVYSGDEQVRDLLDRRGDEFASVLSRVAGRQEWGVKAYAHRPAQPSAAPAAPGGRGAAGAARPGTEYLRRRKASLRDRDDAWREAAERAEMIHGTLAEMAVASTRHRPQDPRLSGRDDWMLLNGAYLVENDRRAEFAAALDAFRGPEIDIELTGPWAPYSFTALETAGGGMDDTYDPEGPGPTEGHDAPDPHDAPNPRTRDRSPGRRGGAEGSHDR</sequence>
<evidence type="ECO:0000256" key="3">
    <source>
        <dbReference type="ARBA" id="ARBA00035643"/>
    </source>
</evidence>
<evidence type="ECO:0000313" key="5">
    <source>
        <dbReference type="EMBL" id="MFC7388431.1"/>
    </source>
</evidence>
<feature type="compositionally biased region" description="Basic and acidic residues" evidence="4">
    <location>
        <begin position="280"/>
        <end position="312"/>
    </location>
</feature>
<comment type="subcellular location">
    <subcellularLocation>
        <location evidence="2">Gas vesicle</location>
    </subcellularLocation>
</comment>
<dbReference type="InterPro" id="IPR009430">
    <property type="entry name" value="GvpL/GvpF"/>
</dbReference>
<dbReference type="EMBL" id="JBHTCG010000067">
    <property type="protein sequence ID" value="MFC7388431.1"/>
    <property type="molecule type" value="Genomic_DNA"/>
</dbReference>
<dbReference type="PANTHER" id="PTHR36852">
    <property type="entry name" value="PROTEIN GVPL 2"/>
    <property type="match status" value="1"/>
</dbReference>
<gene>
    <name evidence="5" type="ORF">ACFQSB_39925</name>
</gene>
<dbReference type="Pfam" id="PF06386">
    <property type="entry name" value="GvpL_GvpF"/>
    <property type="match status" value="1"/>
</dbReference>
<reference evidence="6" key="1">
    <citation type="journal article" date="2019" name="Int. J. Syst. Evol. Microbiol.">
        <title>The Global Catalogue of Microorganisms (GCM) 10K type strain sequencing project: providing services to taxonomists for standard genome sequencing and annotation.</title>
        <authorList>
            <consortium name="The Broad Institute Genomics Platform"/>
            <consortium name="The Broad Institute Genome Sequencing Center for Infectious Disease"/>
            <person name="Wu L."/>
            <person name="Ma J."/>
        </authorList>
    </citation>
    <scope>NUCLEOTIDE SEQUENCE [LARGE SCALE GENOMIC DNA]</scope>
    <source>
        <strain evidence="6">CECT 7649</strain>
    </source>
</reference>
<feature type="region of interest" description="Disordered" evidence="4">
    <location>
        <begin position="140"/>
        <end position="160"/>
    </location>
</feature>
<evidence type="ECO:0000313" key="6">
    <source>
        <dbReference type="Proteomes" id="UP001596496"/>
    </source>
</evidence>
<evidence type="ECO:0000256" key="4">
    <source>
        <dbReference type="SAM" id="MobiDB-lite"/>
    </source>
</evidence>
<name>A0ABW2PJ86_9ACTN</name>
<comment type="similarity">
    <text evidence="3">Belongs to the gas vesicle GvpF/GvpL family.</text>
</comment>
<feature type="region of interest" description="Disordered" evidence="4">
    <location>
        <begin position="259"/>
        <end position="312"/>
    </location>
</feature>
<evidence type="ECO:0000256" key="2">
    <source>
        <dbReference type="ARBA" id="ARBA00035108"/>
    </source>
</evidence>
<comment type="caution">
    <text evidence="5">The sequence shown here is derived from an EMBL/GenBank/DDBJ whole genome shotgun (WGS) entry which is preliminary data.</text>
</comment>
<organism evidence="5 6">
    <name type="scientific">Sphaerisporangium rhizosphaerae</name>
    <dbReference type="NCBI Taxonomy" id="2269375"/>
    <lineage>
        <taxon>Bacteria</taxon>
        <taxon>Bacillati</taxon>
        <taxon>Actinomycetota</taxon>
        <taxon>Actinomycetes</taxon>
        <taxon>Streptosporangiales</taxon>
        <taxon>Streptosporangiaceae</taxon>
        <taxon>Sphaerisporangium</taxon>
    </lineage>
</organism>
<evidence type="ECO:0000256" key="1">
    <source>
        <dbReference type="ARBA" id="ARBA00022987"/>
    </source>
</evidence>
<dbReference type="RefSeq" id="WP_380832539.1">
    <property type="nucleotide sequence ID" value="NZ_JBHTCG010000067.1"/>
</dbReference>
<keyword evidence="6" id="KW-1185">Reference proteome</keyword>
<accession>A0ABW2PJ86</accession>
<keyword evidence="1" id="KW-0304">Gas vesicle</keyword>